<reference evidence="1 2" key="1">
    <citation type="journal article" date="2009" name="Proc. Natl. Acad. Sci. U.S.A.">
        <title>Biogeography of the Sulfolobus islandicus pan-genome.</title>
        <authorList>
            <person name="Reno M.L."/>
            <person name="Held N.L."/>
            <person name="Fields C.J."/>
            <person name="Burke P.V."/>
            <person name="Whitaker R.J."/>
        </authorList>
    </citation>
    <scope>NUCLEOTIDE SEQUENCE [LARGE SCALE GENOMIC DNA]</scope>
    <source>
        <strain evidence="2">M.16.4 / Kamchatka #3</strain>
    </source>
</reference>
<dbReference type="HOGENOM" id="CLU_169420_0_0_2"/>
<organism evidence="1 2">
    <name type="scientific">Saccharolobus islandicus (strain M.16.4 / Kamchatka #3)</name>
    <name type="common">Sulfolobus islandicus</name>
    <dbReference type="NCBI Taxonomy" id="426118"/>
    <lineage>
        <taxon>Archaea</taxon>
        <taxon>Thermoproteota</taxon>
        <taxon>Thermoprotei</taxon>
        <taxon>Sulfolobales</taxon>
        <taxon>Sulfolobaceae</taxon>
        <taxon>Saccharolobus</taxon>
    </lineage>
</organism>
<dbReference type="Proteomes" id="UP000001479">
    <property type="component" value="Chromosome"/>
</dbReference>
<sequence length="115" mass="13480">MSLVEMVSNKKNSPVNGEKDLLFLISMLDKEDKVEFVREFREDFEQQIEEKKLSKTAYYKFLNGYAPADERILEIIEVDEEARKWLIERVKEKASKALEIIEGMKGLMTNEEMGN</sequence>
<evidence type="ECO:0000313" key="1">
    <source>
        <dbReference type="EMBL" id="ACR42204.1"/>
    </source>
</evidence>
<dbReference type="KEGG" id="sid:M164_1604"/>
<dbReference type="GeneID" id="84061918"/>
<evidence type="ECO:0000313" key="2">
    <source>
        <dbReference type="Proteomes" id="UP000001479"/>
    </source>
</evidence>
<gene>
    <name evidence="1" type="ordered locus">M164_1604</name>
</gene>
<proteinExistence type="predicted"/>
<dbReference type="RefSeq" id="WP_012735984.1">
    <property type="nucleotide sequence ID" value="NC_012726.1"/>
</dbReference>
<dbReference type="AlphaFoldDB" id="C4KHZ0"/>
<accession>C4KHZ0</accession>
<protein>
    <submittedName>
        <fullName evidence="1">Uncharacterized protein</fullName>
    </submittedName>
</protein>
<name>C4KHZ0_SACI6</name>
<dbReference type="EMBL" id="CP001402">
    <property type="protein sequence ID" value="ACR42204.1"/>
    <property type="molecule type" value="Genomic_DNA"/>
</dbReference>